<name>A0A8H5U269_FUSHE</name>
<dbReference type="Pfam" id="PF02453">
    <property type="entry name" value="Reticulon"/>
    <property type="match status" value="1"/>
</dbReference>
<dbReference type="OrthoDB" id="567788at2759"/>
<dbReference type="Proteomes" id="UP000567885">
    <property type="component" value="Unassembled WGS sequence"/>
</dbReference>
<feature type="region of interest" description="Disordered" evidence="6">
    <location>
        <begin position="375"/>
        <end position="405"/>
    </location>
</feature>
<keyword evidence="4" id="KW-1133">Transmembrane helix</keyword>
<keyword evidence="2" id="KW-0812">Transmembrane</keyword>
<dbReference type="AlphaFoldDB" id="A0A8H5U269"/>
<evidence type="ECO:0000256" key="5">
    <source>
        <dbReference type="ARBA" id="ARBA00023136"/>
    </source>
</evidence>
<evidence type="ECO:0000313" key="9">
    <source>
        <dbReference type="Proteomes" id="UP000567885"/>
    </source>
</evidence>
<evidence type="ECO:0000256" key="4">
    <source>
        <dbReference type="ARBA" id="ARBA00022989"/>
    </source>
</evidence>
<evidence type="ECO:0000256" key="3">
    <source>
        <dbReference type="ARBA" id="ARBA00022824"/>
    </source>
</evidence>
<feature type="domain" description="Reticulon" evidence="7">
    <location>
        <begin position="83"/>
        <end position="223"/>
    </location>
</feature>
<keyword evidence="5" id="KW-0472">Membrane</keyword>
<comment type="subcellular location">
    <subcellularLocation>
        <location evidence="1">Endoplasmic reticulum membrane</location>
        <topology evidence="1">Multi-pass membrane protein</topology>
    </subcellularLocation>
</comment>
<accession>A0A8H5U269</accession>
<keyword evidence="3" id="KW-0256">Endoplasmic reticulum</keyword>
<proteinExistence type="predicted"/>
<evidence type="ECO:0000313" key="8">
    <source>
        <dbReference type="EMBL" id="KAF5679379.1"/>
    </source>
</evidence>
<dbReference type="InterPro" id="IPR003388">
    <property type="entry name" value="Reticulon"/>
</dbReference>
<dbReference type="EMBL" id="JAAGWQ010000012">
    <property type="protein sequence ID" value="KAF5679379.1"/>
    <property type="molecule type" value="Genomic_DNA"/>
</dbReference>
<evidence type="ECO:0000256" key="2">
    <source>
        <dbReference type="ARBA" id="ARBA00022692"/>
    </source>
</evidence>
<protein>
    <submittedName>
        <fullName evidence="8">Reticulon 1 Cwl1</fullName>
    </submittedName>
</protein>
<comment type="caution">
    <text evidence="8">The sequence shown here is derived from an EMBL/GenBank/DDBJ whole genome shotgun (WGS) entry which is preliminary data.</text>
</comment>
<sequence>MSAPSVVVIPAQGNCAHQPEQDPSELASTIQEALNERTRRGEKGPLKELISRFQMQNNLPRPQSIALTYFGPQANQGSLYKYINWEDPARTLGSYFAAMSILFGAHYLPLTRWVVEIGAATFGVVSITEFVSRKFGSDTFLARLRPREYKTVPEPTLNATLRDIHDFVQYAVVEVQKIIYGQDLGKAFAAFISFTTLSILLRVASPFSLAVLGLTSLYIAPLISSPQGRAVARSATEQGKELANTAAEKAGALAEDSKAKAADLTSKTRETVVDAKQSANELAAHTKDRVEYMAESGRQSTNELAANTRDRVSEVSRATPHNAANLRDLGVDAIHKAPAVTKLSSIDAEHYNSRPVSSTNDGVSGNYRYDTRGAAKNASQYSGDVYDTPRQMASPGTTNDRTLHRKGHLEDTGDKIAYRSY</sequence>
<gene>
    <name evidence="8" type="ORF">FHETE_796</name>
</gene>
<organism evidence="8 9">
    <name type="scientific">Fusarium heterosporum</name>
    <dbReference type="NCBI Taxonomy" id="42747"/>
    <lineage>
        <taxon>Eukaryota</taxon>
        <taxon>Fungi</taxon>
        <taxon>Dikarya</taxon>
        <taxon>Ascomycota</taxon>
        <taxon>Pezizomycotina</taxon>
        <taxon>Sordariomycetes</taxon>
        <taxon>Hypocreomycetidae</taxon>
        <taxon>Hypocreales</taxon>
        <taxon>Nectriaceae</taxon>
        <taxon>Fusarium</taxon>
        <taxon>Fusarium heterosporum species complex</taxon>
    </lineage>
</organism>
<reference evidence="8 9" key="1">
    <citation type="submission" date="2020-05" db="EMBL/GenBank/DDBJ databases">
        <title>Identification and distribution of gene clusters putatively required for synthesis of sphingolipid metabolism inhibitors in phylogenetically diverse species of the filamentous fungus Fusarium.</title>
        <authorList>
            <person name="Kim H.-S."/>
            <person name="Busman M."/>
            <person name="Brown D.W."/>
            <person name="Divon H."/>
            <person name="Uhlig S."/>
            <person name="Proctor R.H."/>
        </authorList>
    </citation>
    <scope>NUCLEOTIDE SEQUENCE [LARGE SCALE GENOMIC DNA]</scope>
    <source>
        <strain evidence="8 9">NRRL 20693</strain>
    </source>
</reference>
<evidence type="ECO:0000256" key="6">
    <source>
        <dbReference type="SAM" id="MobiDB-lite"/>
    </source>
</evidence>
<evidence type="ECO:0000259" key="7">
    <source>
        <dbReference type="Pfam" id="PF02453"/>
    </source>
</evidence>
<dbReference type="GO" id="GO:0005789">
    <property type="term" value="C:endoplasmic reticulum membrane"/>
    <property type="evidence" value="ECO:0007669"/>
    <property type="project" value="UniProtKB-SubCell"/>
</dbReference>
<keyword evidence="9" id="KW-1185">Reference proteome</keyword>
<evidence type="ECO:0000256" key="1">
    <source>
        <dbReference type="ARBA" id="ARBA00004477"/>
    </source>
</evidence>